<accession>A0A6A7BUR9</accession>
<evidence type="ECO:0000259" key="10">
    <source>
        <dbReference type="Pfam" id="PF04652"/>
    </source>
</evidence>
<keyword evidence="13" id="KW-1185">Reference proteome</keyword>
<proteinExistence type="inferred from homology"/>
<sequence length="340" mass="36972">MMPPTLPAKAKRADLLRFALRAAELQRHRPYVSYWLEYFILQRILALQLHLGDDECQSYALQLMDKLEAFKASHPSDDVVTDDLAAKAYIENFAMDTFKKADDAQRVNKVTKQTGETFQAAATFMDALAIWGDLDPEIQMKSKFAKFHAVRIGKAVKMGQDPNDTNPEETAEEGEIDRELRLLQGGQGSGSPALQEGSAQKAQTLQEGSLQTGSAIPPGSAVVPPGPTIQQGSRDYFPTVPGDDSLDAAHQFYETGQTSPMDIGEASSHHNAPVQPSVPAVASPPVEVPIMAPSVGYRTDDEAVLSARKHAKWAISALEFDDVNTAVKELRDALTALNAV</sequence>
<dbReference type="InterPro" id="IPR044538">
    <property type="entry name" value="Vta1-like"/>
</dbReference>
<evidence type="ECO:0000259" key="11">
    <source>
        <dbReference type="Pfam" id="PF18097"/>
    </source>
</evidence>
<dbReference type="InterPro" id="IPR039431">
    <property type="entry name" value="Vta1/CALS_N"/>
</dbReference>
<evidence type="ECO:0000256" key="7">
    <source>
        <dbReference type="ARBA" id="ARBA00022927"/>
    </source>
</evidence>
<evidence type="ECO:0000256" key="3">
    <source>
        <dbReference type="ARBA" id="ARBA00007895"/>
    </source>
</evidence>
<comment type="similarity">
    <text evidence="3">Belongs to the VTA1 family.</text>
</comment>
<gene>
    <name evidence="12" type="ORF">K470DRAFT_259528</name>
</gene>
<feature type="region of interest" description="Disordered" evidence="9">
    <location>
        <begin position="184"/>
        <end position="245"/>
    </location>
</feature>
<keyword evidence="7" id="KW-0653">Protein transport</keyword>
<evidence type="ECO:0000256" key="2">
    <source>
        <dbReference type="ARBA" id="ARBA00004496"/>
    </source>
</evidence>
<dbReference type="OrthoDB" id="391137at2759"/>
<dbReference type="Gene3D" id="1.25.40.270">
    <property type="entry name" value="Vacuolar protein sorting-associated protein vta1"/>
    <property type="match status" value="1"/>
</dbReference>
<dbReference type="Pfam" id="PF18097">
    <property type="entry name" value="Vta1_C"/>
    <property type="match status" value="1"/>
</dbReference>
<feature type="compositionally biased region" description="Polar residues" evidence="9">
    <location>
        <begin position="197"/>
        <end position="214"/>
    </location>
</feature>
<feature type="domain" description="Vta1 C-terminal" evidence="11">
    <location>
        <begin position="306"/>
        <end position="337"/>
    </location>
</feature>
<feature type="region of interest" description="Disordered" evidence="9">
    <location>
        <begin position="258"/>
        <end position="280"/>
    </location>
</feature>
<dbReference type="Proteomes" id="UP000799421">
    <property type="component" value="Unassembled WGS sequence"/>
</dbReference>
<dbReference type="EMBL" id="MU006004">
    <property type="protein sequence ID" value="KAF2858717.1"/>
    <property type="molecule type" value="Genomic_DNA"/>
</dbReference>
<keyword evidence="8" id="KW-0472">Membrane</keyword>
<dbReference type="Gene3D" id="1.20.5.420">
    <property type="entry name" value="Immunoglobulin FC, subunit C"/>
    <property type="match status" value="1"/>
</dbReference>
<keyword evidence="5" id="KW-0963">Cytoplasm</keyword>
<keyword evidence="6" id="KW-0967">Endosome</keyword>
<dbReference type="InterPro" id="IPR041212">
    <property type="entry name" value="Vta1_C"/>
</dbReference>
<protein>
    <submittedName>
        <fullName evidence="12">DUF605-domain-containing protein</fullName>
    </submittedName>
</protein>
<comment type="subcellular location">
    <subcellularLocation>
        <location evidence="2">Cytoplasm</location>
    </subcellularLocation>
    <subcellularLocation>
        <location evidence="1">Endosome membrane</location>
        <topology evidence="1">Peripheral membrane protein</topology>
    </subcellularLocation>
</comment>
<dbReference type="GO" id="GO:0005771">
    <property type="term" value="C:multivesicular body"/>
    <property type="evidence" value="ECO:0007669"/>
    <property type="project" value="TreeGrafter"/>
</dbReference>
<evidence type="ECO:0000313" key="12">
    <source>
        <dbReference type="EMBL" id="KAF2858717.1"/>
    </source>
</evidence>
<evidence type="ECO:0000313" key="13">
    <source>
        <dbReference type="Proteomes" id="UP000799421"/>
    </source>
</evidence>
<evidence type="ECO:0000256" key="4">
    <source>
        <dbReference type="ARBA" id="ARBA00022448"/>
    </source>
</evidence>
<evidence type="ECO:0000256" key="1">
    <source>
        <dbReference type="ARBA" id="ARBA00004481"/>
    </source>
</evidence>
<dbReference type="InterPro" id="IPR023175">
    <property type="entry name" value="Vta1/CALS_N_sf"/>
</dbReference>
<dbReference type="PANTHER" id="PTHR46009:SF1">
    <property type="entry name" value="VACUOLAR PROTEIN SORTING-ASSOCIATED PROTEIN VTA1 HOMOLOG"/>
    <property type="match status" value="1"/>
</dbReference>
<evidence type="ECO:0000256" key="6">
    <source>
        <dbReference type="ARBA" id="ARBA00022753"/>
    </source>
</evidence>
<dbReference type="AlphaFoldDB" id="A0A6A7BUR9"/>
<keyword evidence="4" id="KW-0813">Transport</keyword>
<organism evidence="12 13">
    <name type="scientific">Piedraia hortae CBS 480.64</name>
    <dbReference type="NCBI Taxonomy" id="1314780"/>
    <lineage>
        <taxon>Eukaryota</taxon>
        <taxon>Fungi</taxon>
        <taxon>Dikarya</taxon>
        <taxon>Ascomycota</taxon>
        <taxon>Pezizomycotina</taxon>
        <taxon>Dothideomycetes</taxon>
        <taxon>Dothideomycetidae</taxon>
        <taxon>Capnodiales</taxon>
        <taxon>Piedraiaceae</taxon>
        <taxon>Piedraia</taxon>
    </lineage>
</organism>
<dbReference type="Pfam" id="PF04652">
    <property type="entry name" value="Vta1"/>
    <property type="match status" value="1"/>
</dbReference>
<name>A0A6A7BUR9_9PEZI</name>
<feature type="domain" description="Vta1/callose synthase N-terminal" evidence="10">
    <location>
        <begin position="16"/>
        <end position="157"/>
    </location>
</feature>
<evidence type="ECO:0000256" key="8">
    <source>
        <dbReference type="ARBA" id="ARBA00023136"/>
    </source>
</evidence>
<dbReference type="PANTHER" id="PTHR46009">
    <property type="entry name" value="VACUOLAR PROTEIN SORTING-ASSOCIATED PROTEIN VTA1 HOMOLOG"/>
    <property type="match status" value="1"/>
</dbReference>
<evidence type="ECO:0000256" key="9">
    <source>
        <dbReference type="SAM" id="MobiDB-lite"/>
    </source>
</evidence>
<dbReference type="GO" id="GO:0015031">
    <property type="term" value="P:protein transport"/>
    <property type="evidence" value="ECO:0007669"/>
    <property type="project" value="UniProtKB-KW"/>
</dbReference>
<dbReference type="GO" id="GO:0010008">
    <property type="term" value="C:endosome membrane"/>
    <property type="evidence" value="ECO:0007669"/>
    <property type="project" value="UniProtKB-SubCell"/>
</dbReference>
<reference evidence="12" key="1">
    <citation type="journal article" date="2020" name="Stud. Mycol.">
        <title>101 Dothideomycetes genomes: a test case for predicting lifestyles and emergence of pathogens.</title>
        <authorList>
            <person name="Haridas S."/>
            <person name="Albert R."/>
            <person name="Binder M."/>
            <person name="Bloem J."/>
            <person name="Labutti K."/>
            <person name="Salamov A."/>
            <person name="Andreopoulos B."/>
            <person name="Baker S."/>
            <person name="Barry K."/>
            <person name="Bills G."/>
            <person name="Bluhm B."/>
            <person name="Cannon C."/>
            <person name="Castanera R."/>
            <person name="Culley D."/>
            <person name="Daum C."/>
            <person name="Ezra D."/>
            <person name="Gonzalez J."/>
            <person name="Henrissat B."/>
            <person name="Kuo A."/>
            <person name="Liang C."/>
            <person name="Lipzen A."/>
            <person name="Lutzoni F."/>
            <person name="Magnuson J."/>
            <person name="Mondo S."/>
            <person name="Nolan M."/>
            <person name="Ohm R."/>
            <person name="Pangilinan J."/>
            <person name="Park H.-J."/>
            <person name="Ramirez L."/>
            <person name="Alfaro M."/>
            <person name="Sun H."/>
            <person name="Tritt A."/>
            <person name="Yoshinaga Y."/>
            <person name="Zwiers L.-H."/>
            <person name="Turgeon B."/>
            <person name="Goodwin S."/>
            <person name="Spatafora J."/>
            <person name="Crous P."/>
            <person name="Grigoriev I."/>
        </authorList>
    </citation>
    <scope>NUCLEOTIDE SEQUENCE</scope>
    <source>
        <strain evidence="12">CBS 480.64</strain>
    </source>
</reference>
<dbReference type="GO" id="GO:0032511">
    <property type="term" value="P:late endosome to vacuole transport via multivesicular body sorting pathway"/>
    <property type="evidence" value="ECO:0007669"/>
    <property type="project" value="InterPro"/>
</dbReference>
<evidence type="ECO:0000256" key="5">
    <source>
        <dbReference type="ARBA" id="ARBA00022490"/>
    </source>
</evidence>